<evidence type="ECO:0000313" key="5">
    <source>
        <dbReference type="EMBL" id="MDK7188017.1"/>
    </source>
</evidence>
<dbReference type="PANTHER" id="PTHR19288:SF46">
    <property type="entry name" value="HALOACID DEHALOGENASE-LIKE HYDROLASE DOMAIN-CONTAINING PROTEIN 2"/>
    <property type="match status" value="1"/>
</dbReference>
<dbReference type="RefSeq" id="WP_006909019.1">
    <property type="nucleotide sequence ID" value="NZ_JASOOE010000020.1"/>
</dbReference>
<proteinExistence type="inferred from homology"/>
<dbReference type="GO" id="GO:0005737">
    <property type="term" value="C:cytoplasm"/>
    <property type="evidence" value="ECO:0007669"/>
    <property type="project" value="TreeGrafter"/>
</dbReference>
<organism evidence="5 6">
    <name type="scientific">Facklamia hominis</name>
    <dbReference type="NCBI Taxonomy" id="178214"/>
    <lineage>
        <taxon>Bacteria</taxon>
        <taxon>Bacillati</taxon>
        <taxon>Bacillota</taxon>
        <taxon>Bacilli</taxon>
        <taxon>Lactobacillales</taxon>
        <taxon>Aerococcaceae</taxon>
        <taxon>Facklamia</taxon>
    </lineage>
</organism>
<feature type="binding site" evidence="4">
    <location>
        <position position="12"/>
    </location>
    <ligand>
        <name>Mg(2+)</name>
        <dbReference type="ChEBI" id="CHEBI:18420"/>
    </ligand>
</feature>
<reference evidence="5" key="1">
    <citation type="submission" date="2023-05" db="EMBL/GenBank/DDBJ databases">
        <title>Cataloging the Phylogenetic Diversity of Human Bladder Bacteria.</title>
        <authorList>
            <person name="Du J."/>
        </authorList>
    </citation>
    <scope>NUCLEOTIDE SEQUENCE</scope>
    <source>
        <strain evidence="5">UMB1231</strain>
    </source>
</reference>
<sequence length="258" mass="28820">MKTYQGYILDLDGTTYVGSNRLPLSEQFIHYLDRSKRQYLFMTNNATRPVSTIYNQLKVDLQLPVEISQIYTSAVAAIEYLQENYERSSRVFVLGEDFLKAEVQKAGYAVTDSNQAQVVLQALDRHLNYQRLTLACQCLLNGADFIVTNRDRLIPTELGLAPSSGAITRFLMEASEKDPFLIGKPSPSIVESAVRRMNLNKDQVLMIGDNYQTDIQAGHLAGVDTCLVLTGVTAKEDVSNFSYQPSYIINDLGELIGS</sequence>
<dbReference type="PANTHER" id="PTHR19288">
    <property type="entry name" value="4-NITROPHENYLPHOSPHATASE-RELATED"/>
    <property type="match status" value="1"/>
</dbReference>
<accession>A0AAJ1Q5F9</accession>
<dbReference type="InterPro" id="IPR023214">
    <property type="entry name" value="HAD_sf"/>
</dbReference>
<gene>
    <name evidence="5" type="ORF">QP433_08480</name>
</gene>
<dbReference type="PIRSF" id="PIRSF000915">
    <property type="entry name" value="PGP-type_phosphatase"/>
    <property type="match status" value="1"/>
</dbReference>
<keyword evidence="5" id="KW-0378">Hydrolase</keyword>
<evidence type="ECO:0000256" key="3">
    <source>
        <dbReference type="PIRSR" id="PIRSR000915-2"/>
    </source>
</evidence>
<evidence type="ECO:0000313" key="6">
    <source>
        <dbReference type="Proteomes" id="UP001229251"/>
    </source>
</evidence>
<name>A0AAJ1Q5F9_9LACT</name>
<evidence type="ECO:0000256" key="4">
    <source>
        <dbReference type="PIRSR" id="PIRSR000915-3"/>
    </source>
</evidence>
<dbReference type="GO" id="GO:0016791">
    <property type="term" value="F:phosphatase activity"/>
    <property type="evidence" value="ECO:0007669"/>
    <property type="project" value="TreeGrafter"/>
</dbReference>
<dbReference type="Pfam" id="PF13242">
    <property type="entry name" value="Hydrolase_like"/>
    <property type="match status" value="1"/>
</dbReference>
<comment type="function">
    <text evidence="1">Catalyzes the dephosphorylation of 2-6 carbon acid sugars in vitro.</text>
</comment>
<dbReference type="SUPFAM" id="SSF56784">
    <property type="entry name" value="HAD-like"/>
    <property type="match status" value="1"/>
</dbReference>
<keyword evidence="1 4" id="KW-0460">Magnesium</keyword>
<feature type="active site" description="Proton donor" evidence="2">
    <location>
        <position position="12"/>
    </location>
</feature>
<dbReference type="EC" id="3.1.3.-" evidence="1"/>
<evidence type="ECO:0000256" key="2">
    <source>
        <dbReference type="PIRSR" id="PIRSR000915-1"/>
    </source>
</evidence>
<dbReference type="InterPro" id="IPR036412">
    <property type="entry name" value="HAD-like_sf"/>
</dbReference>
<comment type="similarity">
    <text evidence="1">Belongs to the HAD-like hydrolase superfamily. NagD family.</text>
</comment>
<feature type="binding site" evidence="4">
    <location>
        <position position="10"/>
    </location>
    <ligand>
        <name>Mg(2+)</name>
        <dbReference type="ChEBI" id="CHEBI:18420"/>
    </ligand>
</feature>
<dbReference type="EMBL" id="JASOOE010000020">
    <property type="protein sequence ID" value="MDK7188017.1"/>
    <property type="molecule type" value="Genomic_DNA"/>
</dbReference>
<dbReference type="AlphaFoldDB" id="A0AAJ1Q5F9"/>
<dbReference type="Gene3D" id="3.40.50.1000">
    <property type="entry name" value="HAD superfamily/HAD-like"/>
    <property type="match status" value="2"/>
</dbReference>
<comment type="cofactor">
    <cofactor evidence="4">
        <name>Mg(2+)</name>
        <dbReference type="ChEBI" id="CHEBI:18420"/>
    </cofactor>
    <text evidence="4">Divalent metal ions. Mg(2+) is the most effective.</text>
</comment>
<dbReference type="Pfam" id="PF13344">
    <property type="entry name" value="Hydrolase_6"/>
    <property type="match status" value="1"/>
</dbReference>
<dbReference type="InterPro" id="IPR006357">
    <property type="entry name" value="HAD-SF_hydro_IIA"/>
</dbReference>
<feature type="binding site" evidence="3">
    <location>
        <position position="184"/>
    </location>
    <ligand>
        <name>substrate</name>
    </ligand>
</feature>
<dbReference type="GO" id="GO:0046872">
    <property type="term" value="F:metal ion binding"/>
    <property type="evidence" value="ECO:0007669"/>
    <property type="project" value="UniProtKB-KW"/>
</dbReference>
<comment type="caution">
    <text evidence="5">The sequence shown here is derived from an EMBL/GenBank/DDBJ whole genome shotgun (WGS) entry which is preliminary data.</text>
</comment>
<dbReference type="Proteomes" id="UP001229251">
    <property type="component" value="Unassembled WGS sequence"/>
</dbReference>
<feature type="active site" description="Nucleophile" evidence="2">
    <location>
        <position position="10"/>
    </location>
</feature>
<feature type="binding site" evidence="4">
    <location>
        <position position="209"/>
    </location>
    <ligand>
        <name>Mg(2+)</name>
        <dbReference type="ChEBI" id="CHEBI:18420"/>
    </ligand>
</feature>
<protein>
    <recommendedName>
        <fullName evidence="1">Acid sugar phosphatase</fullName>
        <ecNumber evidence="1">3.1.3.-</ecNumber>
    </recommendedName>
</protein>
<evidence type="ECO:0000256" key="1">
    <source>
        <dbReference type="PIRNR" id="PIRNR000915"/>
    </source>
</evidence>
<keyword evidence="1 4" id="KW-0479">Metal-binding</keyword>
<dbReference type="NCBIfam" id="TIGR01460">
    <property type="entry name" value="HAD-SF-IIA"/>
    <property type="match status" value="1"/>
</dbReference>